<reference evidence="1" key="1">
    <citation type="journal article" date="2014" name="Front. Microbiol.">
        <title>High frequency of phylogenetically diverse reductive dehalogenase-homologous genes in deep subseafloor sedimentary metagenomes.</title>
        <authorList>
            <person name="Kawai M."/>
            <person name="Futagami T."/>
            <person name="Toyoda A."/>
            <person name="Takaki Y."/>
            <person name="Nishi S."/>
            <person name="Hori S."/>
            <person name="Arai W."/>
            <person name="Tsubouchi T."/>
            <person name="Morono Y."/>
            <person name="Uchiyama I."/>
            <person name="Ito T."/>
            <person name="Fujiyama A."/>
            <person name="Inagaki F."/>
            <person name="Takami H."/>
        </authorList>
    </citation>
    <scope>NUCLEOTIDE SEQUENCE</scope>
    <source>
        <strain evidence="1">Expedition CK06-06</strain>
    </source>
</reference>
<dbReference type="AlphaFoldDB" id="X0X023"/>
<accession>X0X023</accession>
<proteinExistence type="predicted"/>
<sequence length="76" mass="8500">MAKFSATFWQNCSTCNFWTGPREANEAHIVHVDQNARGSCEVKKKYAVRYPTNSCTSWKKWAALGSAATGSTAPWR</sequence>
<evidence type="ECO:0000313" key="1">
    <source>
        <dbReference type="EMBL" id="GAG36330.1"/>
    </source>
</evidence>
<protein>
    <submittedName>
        <fullName evidence="1">Uncharacterized protein</fullName>
    </submittedName>
</protein>
<dbReference type="EMBL" id="BARS01041818">
    <property type="protein sequence ID" value="GAG36330.1"/>
    <property type="molecule type" value="Genomic_DNA"/>
</dbReference>
<organism evidence="1">
    <name type="scientific">marine sediment metagenome</name>
    <dbReference type="NCBI Taxonomy" id="412755"/>
    <lineage>
        <taxon>unclassified sequences</taxon>
        <taxon>metagenomes</taxon>
        <taxon>ecological metagenomes</taxon>
    </lineage>
</organism>
<gene>
    <name evidence="1" type="ORF">S01H1_63529</name>
</gene>
<comment type="caution">
    <text evidence="1">The sequence shown here is derived from an EMBL/GenBank/DDBJ whole genome shotgun (WGS) entry which is preliminary data.</text>
</comment>
<name>X0X023_9ZZZZ</name>